<dbReference type="Pfam" id="PF14479">
    <property type="entry name" value="HeLo"/>
    <property type="match status" value="1"/>
</dbReference>
<name>A0A3E2HRI3_SCYLI</name>
<keyword evidence="4" id="KW-1185">Reference proteome</keyword>
<gene>
    <name evidence="3" type="ORF">B7463_g346</name>
</gene>
<dbReference type="Gene3D" id="1.20.120.1020">
    <property type="entry name" value="Prion-inhibition and propagation, HeLo domain"/>
    <property type="match status" value="1"/>
</dbReference>
<sequence length="551" mass="62104">MAEVIGTALGFVGAVGVLGQIFDGCIKAYAFFTSASNLGRDSERLVCKIRIEEMRLHVWGREWGVVEGRLEAHLQAEKNAGNERMRALATQILTELYKTITDFNKLKDKYGLGEEPESPENEKATSKKAISPSVAGRIKNELHLRARWVITDKEKFTVLLQDLKDFNDGLEQLFPPARLATLHRSWTNELLQSAQRDLAQLNLLETASNGVYPQLNISASLKQLRINLDIKPMEKFKPTFALKIKIDNISLSDNDQRRSHAAYQNPTASMLDNVCIEWINYDREDLDLRLNHIRRIDDLARMVHSASDRHPDLHTLDCLGYTDDTVKGRYGLVYKTSEASSSTLNTLIASKDLRTPELGDRFRLAHTLAVALWSLHSLDWLHKSFCTSNILFFPSAFSAAATRTTAAAASIPDISSPYVLGFDASRPDSIAEFSVASQNQTVSDLHRHPNSLDGLSRKPYCKSYDIYSLGLVLLEIGLWKVLQEYYRPHYSATKFRDKVVIQNLVPNLNSKTGRIYREIVERCLLAKEDLTGEEAGQLMEYVVGTLESLRV</sequence>
<dbReference type="GO" id="GO:0004672">
    <property type="term" value="F:protein kinase activity"/>
    <property type="evidence" value="ECO:0007669"/>
    <property type="project" value="InterPro"/>
</dbReference>
<dbReference type="EMBL" id="NCSJ02000003">
    <property type="protein sequence ID" value="RFU35974.1"/>
    <property type="molecule type" value="Genomic_DNA"/>
</dbReference>
<evidence type="ECO:0000313" key="3">
    <source>
        <dbReference type="EMBL" id="RFU35974.1"/>
    </source>
</evidence>
<dbReference type="GO" id="GO:0005524">
    <property type="term" value="F:ATP binding"/>
    <property type="evidence" value="ECO:0007669"/>
    <property type="project" value="InterPro"/>
</dbReference>
<dbReference type="SUPFAM" id="SSF56112">
    <property type="entry name" value="Protein kinase-like (PK-like)"/>
    <property type="match status" value="1"/>
</dbReference>
<dbReference type="InterPro" id="IPR011009">
    <property type="entry name" value="Kinase-like_dom_sf"/>
</dbReference>
<accession>A0A3E2HRI3</accession>
<dbReference type="PANTHER" id="PTHR37542">
    <property type="entry name" value="HELO DOMAIN-CONTAINING PROTEIN-RELATED"/>
    <property type="match status" value="1"/>
</dbReference>
<dbReference type="Proteomes" id="UP000258309">
    <property type="component" value="Unassembled WGS sequence"/>
</dbReference>
<dbReference type="PROSITE" id="PS50011">
    <property type="entry name" value="PROTEIN_KINASE_DOM"/>
    <property type="match status" value="1"/>
</dbReference>
<feature type="non-terminal residue" evidence="3">
    <location>
        <position position="551"/>
    </location>
</feature>
<evidence type="ECO:0000259" key="2">
    <source>
        <dbReference type="PROSITE" id="PS50011"/>
    </source>
</evidence>
<organism evidence="3 4">
    <name type="scientific">Scytalidium lignicola</name>
    <name type="common">Hyphomycete</name>
    <dbReference type="NCBI Taxonomy" id="5539"/>
    <lineage>
        <taxon>Eukaryota</taxon>
        <taxon>Fungi</taxon>
        <taxon>Dikarya</taxon>
        <taxon>Ascomycota</taxon>
        <taxon>Pezizomycotina</taxon>
        <taxon>Leotiomycetes</taxon>
        <taxon>Leotiomycetes incertae sedis</taxon>
        <taxon>Scytalidium</taxon>
    </lineage>
</organism>
<comment type="caution">
    <text evidence="3">The sequence shown here is derived from an EMBL/GenBank/DDBJ whole genome shotgun (WGS) entry which is preliminary data.</text>
</comment>
<dbReference type="AlphaFoldDB" id="A0A3E2HRI3"/>
<reference evidence="3 4" key="1">
    <citation type="submission" date="2018-05" db="EMBL/GenBank/DDBJ databases">
        <title>Draft genome sequence of Scytalidium lignicola DSM 105466, a ubiquitous saprotrophic fungus.</title>
        <authorList>
            <person name="Buettner E."/>
            <person name="Gebauer A.M."/>
            <person name="Hofrichter M."/>
            <person name="Liers C."/>
            <person name="Kellner H."/>
        </authorList>
    </citation>
    <scope>NUCLEOTIDE SEQUENCE [LARGE SCALE GENOMIC DNA]</scope>
    <source>
        <strain evidence="3 4">DSM 105466</strain>
    </source>
</reference>
<evidence type="ECO:0000256" key="1">
    <source>
        <dbReference type="SAM" id="MobiDB-lite"/>
    </source>
</evidence>
<dbReference type="OMA" id="RTKWVIG"/>
<dbReference type="InterPro" id="IPR038305">
    <property type="entry name" value="HeLo_sf"/>
</dbReference>
<dbReference type="InterPro" id="IPR000719">
    <property type="entry name" value="Prot_kinase_dom"/>
</dbReference>
<protein>
    <recommendedName>
        <fullName evidence="2">Protein kinase domain-containing protein</fullName>
    </recommendedName>
</protein>
<feature type="region of interest" description="Disordered" evidence="1">
    <location>
        <begin position="111"/>
        <end position="130"/>
    </location>
</feature>
<dbReference type="Gene3D" id="1.10.510.10">
    <property type="entry name" value="Transferase(Phosphotransferase) domain 1"/>
    <property type="match status" value="1"/>
</dbReference>
<dbReference type="InterPro" id="IPR056002">
    <property type="entry name" value="DUF7580"/>
</dbReference>
<feature type="domain" description="Protein kinase" evidence="2">
    <location>
        <begin position="201"/>
        <end position="551"/>
    </location>
</feature>
<proteinExistence type="predicted"/>
<dbReference type="PANTHER" id="PTHR37542:SF1">
    <property type="entry name" value="PRION-INHIBITION AND PROPAGATION HELO DOMAIN-CONTAINING PROTEIN"/>
    <property type="match status" value="1"/>
</dbReference>
<dbReference type="OrthoDB" id="1911848at2759"/>
<dbReference type="Pfam" id="PF24476">
    <property type="entry name" value="DUF7580"/>
    <property type="match status" value="1"/>
</dbReference>
<feature type="non-terminal residue" evidence="3">
    <location>
        <position position="1"/>
    </location>
</feature>
<evidence type="ECO:0000313" key="4">
    <source>
        <dbReference type="Proteomes" id="UP000258309"/>
    </source>
</evidence>
<dbReference type="InterPro" id="IPR029498">
    <property type="entry name" value="HeLo_dom"/>
</dbReference>